<dbReference type="PANTHER" id="PTHR23517:SF3">
    <property type="entry name" value="INTEGRAL MEMBRANE TRANSPORT PROTEIN"/>
    <property type="match status" value="1"/>
</dbReference>
<evidence type="ECO:0000256" key="8">
    <source>
        <dbReference type="SAM" id="Phobius"/>
    </source>
</evidence>
<evidence type="ECO:0000256" key="4">
    <source>
        <dbReference type="ARBA" id="ARBA00022692"/>
    </source>
</evidence>
<dbReference type="SUPFAM" id="SSF103473">
    <property type="entry name" value="MFS general substrate transporter"/>
    <property type="match status" value="1"/>
</dbReference>
<comment type="caution">
    <text evidence="9">The sequence shown here is derived from an EMBL/GenBank/DDBJ whole genome shotgun (WGS) entry which is preliminary data.</text>
</comment>
<proteinExistence type="predicted"/>
<evidence type="ECO:0000256" key="1">
    <source>
        <dbReference type="ARBA" id="ARBA00004651"/>
    </source>
</evidence>
<dbReference type="InterPro" id="IPR050171">
    <property type="entry name" value="MFS_Transporters"/>
</dbReference>
<comment type="subcellular location">
    <subcellularLocation>
        <location evidence="1">Cell membrane</location>
        <topology evidence="1">Multi-pass membrane protein</topology>
    </subcellularLocation>
</comment>
<keyword evidence="10" id="KW-1185">Reference proteome</keyword>
<feature type="transmembrane region" description="Helical" evidence="8">
    <location>
        <begin position="379"/>
        <end position="400"/>
    </location>
</feature>
<evidence type="ECO:0000256" key="5">
    <source>
        <dbReference type="ARBA" id="ARBA00022989"/>
    </source>
</evidence>
<dbReference type="EMBL" id="CAXHTA020000010">
    <property type="protein sequence ID" value="CAL5224358.1"/>
    <property type="molecule type" value="Genomic_DNA"/>
</dbReference>
<sequence length="572" mass="62076">MLGLWGSIKSLLRQCRDGFRSLKDSPRDLYLTYALMLCESFNYFSLSLLFVLYLTQEFGVGDVEGGTLYGLWGTLLVAYGIVFSTAIDLLGVKGSLIVCYVISAAGRFVVATTTSKDVLLWTLLGPVTIAGSLGTPVQTIAIKRFTTESNRGFAFSLFYSFMNMAALLCASVLDLFRVKLRHGFNIASLPANHFLNDGTRLLLFMGVIVSGIALVISCCLREAVQLTESLKAPGKAALADEEEPLIQEGGRTGIADEEGKLPGEHDAAASIGSPPQISKVTWRSFGKDAKEVIASPETWKFIVMALITVNLKQIFRHVDATLPKYLIREYGCDAPVGGIYGINPGMIIFLVPIVGALTTRFAHFDMIHLGSYLSALSPLWIVAFPDQVWAAALFVVTLSLGESFWSPRWYDYSMSLAPYGREGIFTALASAPLFAAKLPTGMLSGYLLAEYCPDSHACDASTGEELGELGRCDGRSMWGIITALTLTSPLLILILQKWVRPKPRDIHSQPAERPAEGSSSLVLDASAGVHGPPPAVPLHDALEDQLLVDSALDRVEQGRHPRKAAVPARHQD</sequence>
<dbReference type="InterPro" id="IPR036259">
    <property type="entry name" value="MFS_trans_sf"/>
</dbReference>
<feature type="transmembrane region" description="Helical" evidence="8">
    <location>
        <begin position="118"/>
        <end position="141"/>
    </location>
</feature>
<dbReference type="Pfam" id="PF07690">
    <property type="entry name" value="MFS_1"/>
    <property type="match status" value="1"/>
</dbReference>
<dbReference type="Proteomes" id="UP001497392">
    <property type="component" value="Unassembled WGS sequence"/>
</dbReference>
<keyword evidence="6 8" id="KW-0472">Membrane</keyword>
<evidence type="ECO:0000313" key="9">
    <source>
        <dbReference type="EMBL" id="CAL5224358.1"/>
    </source>
</evidence>
<feature type="transmembrane region" description="Helical" evidence="8">
    <location>
        <begin position="201"/>
        <end position="220"/>
    </location>
</feature>
<feature type="transmembrane region" description="Helical" evidence="8">
    <location>
        <begin position="153"/>
        <end position="173"/>
    </location>
</feature>
<dbReference type="PANTHER" id="PTHR23517">
    <property type="entry name" value="RESISTANCE PROTEIN MDTM, PUTATIVE-RELATED-RELATED"/>
    <property type="match status" value="1"/>
</dbReference>
<organism evidence="9 10">
    <name type="scientific">Coccomyxa viridis</name>
    <dbReference type="NCBI Taxonomy" id="1274662"/>
    <lineage>
        <taxon>Eukaryota</taxon>
        <taxon>Viridiplantae</taxon>
        <taxon>Chlorophyta</taxon>
        <taxon>core chlorophytes</taxon>
        <taxon>Trebouxiophyceae</taxon>
        <taxon>Trebouxiophyceae incertae sedis</taxon>
        <taxon>Coccomyxaceae</taxon>
        <taxon>Coccomyxa</taxon>
    </lineage>
</organism>
<protein>
    <submittedName>
        <fullName evidence="9">G7032 protein</fullName>
    </submittedName>
</protein>
<gene>
    <name evidence="9" type="primary">g7032</name>
    <name evidence="9" type="ORF">VP750_LOCUS6017</name>
</gene>
<keyword evidence="2" id="KW-0813">Transport</keyword>
<reference evidence="9 10" key="1">
    <citation type="submission" date="2024-06" db="EMBL/GenBank/DDBJ databases">
        <authorList>
            <person name="Kraege A."/>
            <person name="Thomma B."/>
        </authorList>
    </citation>
    <scope>NUCLEOTIDE SEQUENCE [LARGE SCALE GENOMIC DNA]</scope>
</reference>
<keyword evidence="3" id="KW-1003">Cell membrane</keyword>
<keyword evidence="5 8" id="KW-1133">Transmembrane helix</keyword>
<evidence type="ECO:0000256" key="7">
    <source>
        <dbReference type="SAM" id="MobiDB-lite"/>
    </source>
</evidence>
<feature type="transmembrane region" description="Helical" evidence="8">
    <location>
        <begin position="30"/>
        <end position="54"/>
    </location>
</feature>
<dbReference type="InterPro" id="IPR011701">
    <property type="entry name" value="MFS"/>
</dbReference>
<keyword evidence="4 8" id="KW-0812">Transmembrane</keyword>
<evidence type="ECO:0000313" key="10">
    <source>
        <dbReference type="Proteomes" id="UP001497392"/>
    </source>
</evidence>
<evidence type="ECO:0000256" key="3">
    <source>
        <dbReference type="ARBA" id="ARBA00022475"/>
    </source>
</evidence>
<feature type="transmembrane region" description="Helical" evidence="8">
    <location>
        <begin position="476"/>
        <end position="495"/>
    </location>
</feature>
<evidence type="ECO:0000256" key="2">
    <source>
        <dbReference type="ARBA" id="ARBA00022448"/>
    </source>
</evidence>
<feature type="transmembrane region" description="Helical" evidence="8">
    <location>
        <begin position="66"/>
        <end position="87"/>
    </location>
</feature>
<name>A0ABP1FWU5_9CHLO</name>
<evidence type="ECO:0000256" key="6">
    <source>
        <dbReference type="ARBA" id="ARBA00023136"/>
    </source>
</evidence>
<accession>A0ABP1FWU5</accession>
<dbReference type="Gene3D" id="1.20.1250.20">
    <property type="entry name" value="MFS general substrate transporter like domains"/>
    <property type="match status" value="1"/>
</dbReference>
<feature type="transmembrane region" description="Helical" evidence="8">
    <location>
        <begin position="338"/>
        <end position="358"/>
    </location>
</feature>
<feature type="region of interest" description="Disordered" evidence="7">
    <location>
        <begin position="505"/>
        <end position="538"/>
    </location>
</feature>